<dbReference type="PANTHER" id="PTHR43364:SF4">
    <property type="entry name" value="NAD(P)-LINKED OXIDOREDUCTASE SUPERFAMILY PROTEIN"/>
    <property type="match status" value="1"/>
</dbReference>
<dbReference type="InterPro" id="IPR020471">
    <property type="entry name" value="AKR"/>
</dbReference>
<dbReference type="InterPro" id="IPR023210">
    <property type="entry name" value="NADP_OxRdtase_dom"/>
</dbReference>
<reference evidence="3 4" key="1">
    <citation type="submission" date="2023-08" db="EMBL/GenBank/DDBJ databases">
        <title>Alcaligenaceae gen. nov., a novel taxon isolated from the sludge of Yixing Pesticide Factory.</title>
        <authorList>
            <person name="Ruan L."/>
        </authorList>
    </citation>
    <scope>NUCLEOTIDE SEQUENCE [LARGE SCALE GENOMIC DNA]</scope>
    <source>
        <strain evidence="3 4">LG-2</strain>
    </source>
</reference>
<dbReference type="SUPFAM" id="SSF51430">
    <property type="entry name" value="NAD(P)-linked oxidoreductase"/>
    <property type="match status" value="1"/>
</dbReference>
<feature type="domain" description="NADP-dependent oxidoreductase" evidence="2">
    <location>
        <begin position="15"/>
        <end position="309"/>
    </location>
</feature>
<comment type="caution">
    <text evidence="3">The sequence shown here is derived from an EMBL/GenBank/DDBJ whole genome shotgun (WGS) entry which is preliminary data.</text>
</comment>
<evidence type="ECO:0000313" key="3">
    <source>
        <dbReference type="EMBL" id="MDR4126050.1"/>
    </source>
</evidence>
<evidence type="ECO:0000313" key="4">
    <source>
        <dbReference type="Proteomes" id="UP001232156"/>
    </source>
</evidence>
<evidence type="ECO:0000259" key="2">
    <source>
        <dbReference type="Pfam" id="PF00248"/>
    </source>
</evidence>
<dbReference type="EMBL" id="JAUZQE010000017">
    <property type="protein sequence ID" value="MDR4126050.1"/>
    <property type="molecule type" value="Genomic_DNA"/>
</dbReference>
<dbReference type="InterPro" id="IPR036812">
    <property type="entry name" value="NAD(P)_OxRdtase_dom_sf"/>
</dbReference>
<proteinExistence type="predicted"/>
<dbReference type="Proteomes" id="UP001232156">
    <property type="component" value="Unassembled WGS sequence"/>
</dbReference>
<dbReference type="InterPro" id="IPR050523">
    <property type="entry name" value="AKR_Detox_Biosynth"/>
</dbReference>
<evidence type="ECO:0000256" key="1">
    <source>
        <dbReference type="ARBA" id="ARBA00023002"/>
    </source>
</evidence>
<organism evidence="3 4">
    <name type="scientific">Yanghanlia caeni</name>
    <dbReference type="NCBI Taxonomy" id="3064283"/>
    <lineage>
        <taxon>Bacteria</taxon>
        <taxon>Pseudomonadati</taxon>
        <taxon>Pseudomonadota</taxon>
        <taxon>Betaproteobacteria</taxon>
        <taxon>Burkholderiales</taxon>
        <taxon>Alcaligenaceae</taxon>
        <taxon>Yanghanlia</taxon>
    </lineage>
</organism>
<dbReference type="Pfam" id="PF00248">
    <property type="entry name" value="Aldo_ket_red"/>
    <property type="match status" value="1"/>
</dbReference>
<dbReference type="RefSeq" id="WP_347287048.1">
    <property type="nucleotide sequence ID" value="NZ_JAUZQE010000017.1"/>
</dbReference>
<protein>
    <submittedName>
        <fullName evidence="3">Aldo/keto reductase</fullName>
    </submittedName>
</protein>
<dbReference type="PRINTS" id="PR00069">
    <property type="entry name" value="ALDKETRDTASE"/>
</dbReference>
<keyword evidence="4" id="KW-1185">Reference proteome</keyword>
<keyword evidence="1" id="KW-0560">Oxidoreductase</keyword>
<gene>
    <name evidence="3" type="ORF">Q8947_08655</name>
</gene>
<accession>A0ABU1D6I3</accession>
<dbReference type="PANTHER" id="PTHR43364">
    <property type="entry name" value="NADH-SPECIFIC METHYLGLYOXAL REDUCTASE-RELATED"/>
    <property type="match status" value="1"/>
</dbReference>
<sequence length="336" mass="37050">MEYRKLGTSPLLVSPLTLGTMMFGGATDEAESLRIIQDAREHGINSMDTADIYNKGETERVVAKALAQGRDYWVLASKVGNPMGTGPNGEGFSRKWVMEGVEASLRRLNTDYLDIVYLHLDFPAHPLEEPIRALGDLIRQGKIRYYGLSNFRGWRIAEAVRVAQQLGVPAPSVTQPVYSLVNRLAEQEQLPAAREYGMGVISYSPLARGVLTGKYRSMDDVPADSRVARGDPRIRDTEWRPESLVVANALREHAEARGCTAAEFSVAWVISSALITSAITGPRTFDQWSSYLRALEVKITEDDEAFVDGLVPPGYASTHGYSDPRHRVVGRALRGA</sequence>
<dbReference type="Gene3D" id="3.20.20.100">
    <property type="entry name" value="NADP-dependent oxidoreductase domain"/>
    <property type="match status" value="1"/>
</dbReference>
<name>A0ABU1D6I3_9BURK</name>